<protein>
    <submittedName>
        <fullName evidence="4">AsmA family protein</fullName>
    </submittedName>
</protein>
<organism evidence="4 5">
    <name type="scientific">Ramlibacter albus</name>
    <dbReference type="NCBI Taxonomy" id="2079448"/>
    <lineage>
        <taxon>Bacteria</taxon>
        <taxon>Pseudomonadati</taxon>
        <taxon>Pseudomonadota</taxon>
        <taxon>Betaproteobacteria</taxon>
        <taxon>Burkholderiales</taxon>
        <taxon>Comamonadaceae</taxon>
        <taxon>Ramlibacter</taxon>
    </lineage>
</organism>
<dbReference type="Pfam" id="PF05170">
    <property type="entry name" value="AsmA"/>
    <property type="match status" value="2"/>
</dbReference>
<gene>
    <name evidence="4" type="ORF">H8R02_13120</name>
</gene>
<dbReference type="GO" id="GO:0005886">
    <property type="term" value="C:plasma membrane"/>
    <property type="evidence" value="ECO:0007669"/>
    <property type="project" value="TreeGrafter"/>
</dbReference>
<evidence type="ECO:0000313" key="5">
    <source>
        <dbReference type="Proteomes" id="UP000596827"/>
    </source>
</evidence>
<dbReference type="GO" id="GO:0090313">
    <property type="term" value="P:regulation of protein targeting to membrane"/>
    <property type="evidence" value="ECO:0007669"/>
    <property type="project" value="TreeGrafter"/>
</dbReference>
<feature type="region of interest" description="Disordered" evidence="1">
    <location>
        <begin position="353"/>
        <end position="381"/>
    </location>
</feature>
<feature type="compositionally biased region" description="Polar residues" evidence="1">
    <location>
        <begin position="679"/>
        <end position="688"/>
    </location>
</feature>
<feature type="domain" description="AsmA" evidence="3">
    <location>
        <begin position="232"/>
        <end position="562"/>
    </location>
</feature>
<evidence type="ECO:0000256" key="2">
    <source>
        <dbReference type="SAM" id="Phobius"/>
    </source>
</evidence>
<comment type="caution">
    <text evidence="4">The sequence shown here is derived from an EMBL/GenBank/DDBJ whole genome shotgun (WGS) entry which is preliminary data.</text>
</comment>
<dbReference type="InterPro" id="IPR052894">
    <property type="entry name" value="AsmA-related"/>
</dbReference>
<name>A0A923M702_9BURK</name>
<feature type="transmembrane region" description="Helical" evidence="2">
    <location>
        <begin position="12"/>
        <end position="37"/>
    </location>
</feature>
<dbReference type="PANTHER" id="PTHR30441:SF9">
    <property type="entry name" value="ASMA FAMILY PROTEIN YHJG"/>
    <property type="match status" value="1"/>
</dbReference>
<dbReference type="InterPro" id="IPR007844">
    <property type="entry name" value="AsmA"/>
</dbReference>
<sequence length="720" mass="76900">MQSLPLRNALHSLWLRILLAILAVAALLVLGVMFFPWDVLREPLNRYVSEHTGRHFAITRRLDVKLGATTRILADGLEFANPAWAKDPYLVRAQGAEVQLRLWPLLHRRIEMPLVAFHKPELGLQMEADGRKSWALGRDSGDPANVPEIGELAIDDGSLHFVAPHYGADIHATFGLQGAAPAAVREDPSKPLPLTFKAHGAWKRLDFNAEGRAGNVLRLAHHLQRPFPAELRATAGRTTLVARGEVVSIATMDGANAQVRLQGANLADLYHAMGVVMPETPPYTANFHLTRQGDTWDVRGISAKIGNSDLSGNLKYDSGTKVGLLTGDVHSKVLDFNDLAPMVGLPPLPPEAAKTHVAGSAPVAKAPKAAKPPRDPNRKVLPTTKLDTQRLRAMDADVRYDAAVITHPRHLPFERAKLHVAMKGGVLKLDPLDLGIAGGRVAGRLSIDARTDVAAVDTRLDVRGIQVQRLFPTLKLAQASLGQFHGDIALRGRGNSVAQMLATSSGDVGLAMGSGQVSNLLLEFAGLDFGEVIKFLLKGDQTVQVRCVGAAFDVNQGRATSRVMVVDTTDTVIYGEGGFSFANETIDLMLRPYPKDASILAFRTPLKLTGTFAAPKPGVEMGPIVGRAGAALALGAINPLLALAATIETGPGKDANCGAVLREATGPAAEARLAKASQLPASAASSTAMGGPPRKRWFSGWGDPRGRPGAHYPLDPPPQR</sequence>
<dbReference type="AlphaFoldDB" id="A0A923M702"/>
<dbReference type="EMBL" id="JACORU010000004">
    <property type="protein sequence ID" value="MBC5765402.1"/>
    <property type="molecule type" value="Genomic_DNA"/>
</dbReference>
<keyword evidence="2" id="KW-0472">Membrane</keyword>
<feature type="region of interest" description="Disordered" evidence="1">
    <location>
        <begin position="677"/>
        <end position="720"/>
    </location>
</feature>
<keyword evidence="2" id="KW-0812">Transmembrane</keyword>
<dbReference type="RefSeq" id="WP_187081875.1">
    <property type="nucleotide sequence ID" value="NZ_JACORU010000004.1"/>
</dbReference>
<keyword evidence="2" id="KW-1133">Transmembrane helix</keyword>
<keyword evidence="5" id="KW-1185">Reference proteome</keyword>
<evidence type="ECO:0000259" key="3">
    <source>
        <dbReference type="Pfam" id="PF05170"/>
    </source>
</evidence>
<dbReference type="Proteomes" id="UP000596827">
    <property type="component" value="Unassembled WGS sequence"/>
</dbReference>
<reference evidence="4" key="1">
    <citation type="submission" date="2020-08" db="EMBL/GenBank/DDBJ databases">
        <title>Ramlibacter sp. GTP1 16S ribosomal RNA gene genome sequencing and assembly.</title>
        <authorList>
            <person name="Kang M."/>
        </authorList>
    </citation>
    <scope>NUCLEOTIDE SEQUENCE</scope>
    <source>
        <strain evidence="4">GTP1</strain>
    </source>
</reference>
<feature type="domain" description="AsmA" evidence="3">
    <location>
        <begin position="17"/>
        <end position="136"/>
    </location>
</feature>
<evidence type="ECO:0000313" key="4">
    <source>
        <dbReference type="EMBL" id="MBC5765402.1"/>
    </source>
</evidence>
<accession>A0A923M702</accession>
<dbReference type="PANTHER" id="PTHR30441">
    <property type="entry name" value="DUF748 DOMAIN-CONTAINING PROTEIN"/>
    <property type="match status" value="1"/>
</dbReference>
<proteinExistence type="predicted"/>
<evidence type="ECO:0000256" key="1">
    <source>
        <dbReference type="SAM" id="MobiDB-lite"/>
    </source>
</evidence>